<accession>A0A7X0IIF0</accession>
<dbReference type="SUPFAM" id="SSF53850">
    <property type="entry name" value="Periplasmic binding protein-like II"/>
    <property type="match status" value="1"/>
</dbReference>
<gene>
    <name evidence="5" type="ORF">BJ992_004939</name>
</gene>
<evidence type="ECO:0000256" key="2">
    <source>
        <dbReference type="ARBA" id="ARBA00022448"/>
    </source>
</evidence>
<name>A0A7X0IIF0_9ACTN</name>
<dbReference type="Pfam" id="PF00497">
    <property type="entry name" value="SBP_bac_3"/>
    <property type="match status" value="1"/>
</dbReference>
<evidence type="ECO:0000313" key="5">
    <source>
        <dbReference type="EMBL" id="MBB6475508.1"/>
    </source>
</evidence>
<keyword evidence="3" id="KW-0732">Signal</keyword>
<dbReference type="SMART" id="SM00062">
    <property type="entry name" value="PBPb"/>
    <property type="match status" value="1"/>
</dbReference>
<dbReference type="EMBL" id="JACHIU010000001">
    <property type="protein sequence ID" value="MBB6475508.1"/>
    <property type="molecule type" value="Genomic_DNA"/>
</dbReference>
<dbReference type="GO" id="GO:0030288">
    <property type="term" value="C:outer membrane-bounded periplasmic space"/>
    <property type="evidence" value="ECO:0007669"/>
    <property type="project" value="TreeGrafter"/>
</dbReference>
<dbReference type="PANTHER" id="PTHR30085">
    <property type="entry name" value="AMINO ACID ABC TRANSPORTER PERMEASE"/>
    <property type="match status" value="1"/>
</dbReference>
<sequence>MRGLRLTALAIILVVATVVVTVTVQWRGAPSREELLDQARLTGKKQLTIGVKNDHPGIALFIPSTGEYVGFDIEIAYMIAADLGFHRDQVEFVPIETEDRARRQARRPDGTFVTVDLVIATYSITPEREKQPGVSFSAPYLATEQTIMTREGQYADAESVADFKGQVVCTTATSTNESVAAKAGVLLTSRNSAKKCVDGLRDGAFEAVASDAAILAGFVRQEPDLFDLHDIGLSDDELYGVNTGDNPALTALVNLSLYESLHDPNDQTWEKAFAKYMAPAQRTAGVQQIAIAEQPCVPKVEIREWPWEKRALTPTDHCPL</sequence>
<comment type="similarity">
    <text evidence="1">Belongs to the bacterial solute-binding protein 3 family.</text>
</comment>
<dbReference type="InterPro" id="IPR001638">
    <property type="entry name" value="Solute-binding_3/MltF_N"/>
</dbReference>
<dbReference type="GO" id="GO:0006865">
    <property type="term" value="P:amino acid transport"/>
    <property type="evidence" value="ECO:0007669"/>
    <property type="project" value="TreeGrafter"/>
</dbReference>
<protein>
    <submittedName>
        <fullName evidence="5">Glutamate transport system substrate-binding protein</fullName>
    </submittedName>
</protein>
<proteinExistence type="inferred from homology"/>
<evidence type="ECO:0000259" key="4">
    <source>
        <dbReference type="SMART" id="SM00062"/>
    </source>
</evidence>
<reference evidence="5 6" key="1">
    <citation type="submission" date="2020-08" db="EMBL/GenBank/DDBJ databases">
        <title>Sequencing the genomes of 1000 actinobacteria strains.</title>
        <authorList>
            <person name="Klenk H.-P."/>
        </authorList>
    </citation>
    <scope>NUCLEOTIDE SEQUENCE [LARGE SCALE GENOMIC DNA]</scope>
    <source>
        <strain evidence="5 6">DSM 44936</strain>
    </source>
</reference>
<keyword evidence="6" id="KW-1185">Reference proteome</keyword>
<evidence type="ECO:0000313" key="6">
    <source>
        <dbReference type="Proteomes" id="UP000555564"/>
    </source>
</evidence>
<dbReference type="AlphaFoldDB" id="A0A7X0IIF0"/>
<dbReference type="GO" id="GO:0005576">
    <property type="term" value="C:extracellular region"/>
    <property type="evidence" value="ECO:0007669"/>
    <property type="project" value="TreeGrafter"/>
</dbReference>
<dbReference type="InterPro" id="IPR051455">
    <property type="entry name" value="Bact_solute-bind_prot3"/>
</dbReference>
<evidence type="ECO:0000256" key="3">
    <source>
        <dbReference type="ARBA" id="ARBA00022729"/>
    </source>
</evidence>
<dbReference type="PANTHER" id="PTHR30085:SF6">
    <property type="entry name" value="ABC TRANSPORTER GLUTAMINE-BINDING PROTEIN GLNH"/>
    <property type="match status" value="1"/>
</dbReference>
<comment type="caution">
    <text evidence="5">The sequence shown here is derived from an EMBL/GenBank/DDBJ whole genome shotgun (WGS) entry which is preliminary data.</text>
</comment>
<evidence type="ECO:0000256" key="1">
    <source>
        <dbReference type="ARBA" id="ARBA00010333"/>
    </source>
</evidence>
<dbReference type="Proteomes" id="UP000555564">
    <property type="component" value="Unassembled WGS sequence"/>
</dbReference>
<dbReference type="Gene3D" id="3.40.190.10">
    <property type="entry name" value="Periplasmic binding protein-like II"/>
    <property type="match status" value="2"/>
</dbReference>
<organism evidence="5 6">
    <name type="scientific">Sphaerisporangium rubeum</name>
    <dbReference type="NCBI Taxonomy" id="321317"/>
    <lineage>
        <taxon>Bacteria</taxon>
        <taxon>Bacillati</taxon>
        <taxon>Actinomycetota</taxon>
        <taxon>Actinomycetes</taxon>
        <taxon>Streptosporangiales</taxon>
        <taxon>Streptosporangiaceae</taxon>
        <taxon>Sphaerisporangium</taxon>
    </lineage>
</organism>
<keyword evidence="2" id="KW-0813">Transport</keyword>
<feature type="domain" description="Solute-binding protein family 3/N-terminal" evidence="4">
    <location>
        <begin position="46"/>
        <end position="280"/>
    </location>
</feature>